<evidence type="ECO:0000313" key="4">
    <source>
        <dbReference type="EMBL" id="TDH66569.1"/>
    </source>
</evidence>
<dbReference type="PROSITE" id="PS50088">
    <property type="entry name" value="ANK_REPEAT"/>
    <property type="match status" value="3"/>
</dbReference>
<proteinExistence type="predicted"/>
<dbReference type="KEGG" id="blac:94350217"/>
<name>A0A976ICG2_BRELC</name>
<dbReference type="EMBL" id="SHOA02000017">
    <property type="protein sequence ID" value="TDH66569.1"/>
    <property type="molecule type" value="Genomic_DNA"/>
</dbReference>
<accession>A0A976ICG2</accession>
<protein>
    <submittedName>
        <fullName evidence="4">Uncharacterized protein</fullName>
    </submittedName>
</protein>
<comment type="caution">
    <text evidence="4">The sequence shown here is derived from an EMBL/GenBank/DDBJ whole genome shotgun (WGS) entry which is preliminary data.</text>
</comment>
<dbReference type="PROSITE" id="PS50297">
    <property type="entry name" value="ANK_REP_REGION"/>
    <property type="match status" value="3"/>
</dbReference>
<dbReference type="Pfam" id="PF12796">
    <property type="entry name" value="Ank_2"/>
    <property type="match status" value="2"/>
</dbReference>
<feature type="repeat" description="ANK" evidence="3">
    <location>
        <begin position="103"/>
        <end position="135"/>
    </location>
</feature>
<feature type="repeat" description="ANK" evidence="3">
    <location>
        <begin position="289"/>
        <end position="310"/>
    </location>
</feature>
<evidence type="ECO:0000256" key="1">
    <source>
        <dbReference type="ARBA" id="ARBA00022737"/>
    </source>
</evidence>
<dbReference type="SUPFAM" id="SSF48403">
    <property type="entry name" value="Ankyrin repeat"/>
    <property type="match status" value="1"/>
</dbReference>
<dbReference type="PANTHER" id="PTHR24171">
    <property type="entry name" value="ANKYRIN REPEAT DOMAIN-CONTAINING PROTEIN 39-RELATED"/>
    <property type="match status" value="1"/>
</dbReference>
<keyword evidence="1" id="KW-0677">Repeat</keyword>
<organism evidence="4 5">
    <name type="scientific">Bremia lactucae</name>
    <name type="common">Lettuce downy mildew</name>
    <dbReference type="NCBI Taxonomy" id="4779"/>
    <lineage>
        <taxon>Eukaryota</taxon>
        <taxon>Sar</taxon>
        <taxon>Stramenopiles</taxon>
        <taxon>Oomycota</taxon>
        <taxon>Peronosporomycetes</taxon>
        <taxon>Peronosporales</taxon>
        <taxon>Peronosporaceae</taxon>
        <taxon>Bremia</taxon>
    </lineage>
</organism>
<keyword evidence="2 3" id="KW-0040">ANK repeat</keyword>
<gene>
    <name evidence="4" type="ORF">CCR75_006476</name>
</gene>
<keyword evidence="5" id="KW-1185">Reference proteome</keyword>
<sequence>MRIFSRDTITDFVRRGDLEGVRRRLEKGDDVNERRSFNNTPLIEAARYNVVDILELLIARGADLELTNRNDLTALHAAIDEQRSATAIALARHGASANHIGLFGRTPLQCAVSRDLFDVTMVLLAHGADPTVQSDSSKTAIEYIRAGPNYEAFEKLLTAFTDIRAAIGAMNADAVTVCLRELLTGNRAAKVSSIDAAIQLKHTEAITTLFQMSLASDTLDVMVETLTNVEWQLQQTEDTCWRQELGNLAEDYGGGVLTLLMNTGHVVLLKQLVEGTMGSNWIQNLRLSNGWTPLHLAASQTNFALVRYLLVECGCNPLLMSPNGRTAFDFAVEIDRESRVSSLLREHIKQRAFWERATLILSAAEVSVTRLRQLVTLMTSVYDLQVIFGLGFRALNPVEMHTILMEAFDELIRAKLVVDDHAMAFLKLVFQECRCKNIMTEVEQLKWDLKATKVRGENAGWDREIKRSLLESACTCREGQRNAALLFKQFSLLRDGLNHRLGPCKVKFQTLQRYLSLVSVALMLCGCSAYKDSFGAVCNSAKFLASLSTDDVENFIAGITNSFTFKNGFKAVLAQSAIDPMEFVLVLREVAKVELPESVRTKIFAWKVPPDRVIIST</sequence>
<dbReference type="InterPro" id="IPR002110">
    <property type="entry name" value="Ankyrin_rpt"/>
</dbReference>
<dbReference type="InterPro" id="IPR036770">
    <property type="entry name" value="Ankyrin_rpt-contain_sf"/>
</dbReference>
<dbReference type="SMART" id="SM00248">
    <property type="entry name" value="ANK"/>
    <property type="match status" value="6"/>
</dbReference>
<feature type="repeat" description="ANK" evidence="3">
    <location>
        <begin position="37"/>
        <end position="69"/>
    </location>
</feature>
<dbReference type="Pfam" id="PF00023">
    <property type="entry name" value="Ank"/>
    <property type="match status" value="1"/>
</dbReference>
<evidence type="ECO:0000256" key="2">
    <source>
        <dbReference type="ARBA" id="ARBA00023043"/>
    </source>
</evidence>
<dbReference type="RefSeq" id="XP_067816068.1">
    <property type="nucleotide sequence ID" value="XM_067964546.1"/>
</dbReference>
<dbReference type="Proteomes" id="UP000294530">
    <property type="component" value="Unassembled WGS sequence"/>
</dbReference>
<dbReference type="GeneID" id="94350217"/>
<evidence type="ECO:0000256" key="3">
    <source>
        <dbReference type="PROSITE-ProRule" id="PRU00023"/>
    </source>
</evidence>
<evidence type="ECO:0000313" key="5">
    <source>
        <dbReference type="Proteomes" id="UP000294530"/>
    </source>
</evidence>
<reference evidence="4 5" key="1">
    <citation type="journal article" date="2021" name="Genome Biol.">
        <title>AFLAP: assembly-free linkage analysis pipeline using k-mers from genome sequencing data.</title>
        <authorList>
            <person name="Fletcher K."/>
            <person name="Zhang L."/>
            <person name="Gil J."/>
            <person name="Han R."/>
            <person name="Cavanaugh K."/>
            <person name="Michelmore R."/>
        </authorList>
    </citation>
    <scope>NUCLEOTIDE SEQUENCE [LARGE SCALE GENOMIC DNA]</scope>
    <source>
        <strain evidence="4 5">SF5</strain>
    </source>
</reference>
<dbReference type="OrthoDB" id="158111at2759"/>
<dbReference type="AlphaFoldDB" id="A0A976ICG2"/>
<dbReference type="Gene3D" id="1.25.40.20">
    <property type="entry name" value="Ankyrin repeat-containing domain"/>
    <property type="match status" value="2"/>
</dbReference>